<evidence type="ECO:0000256" key="1">
    <source>
        <dbReference type="ARBA" id="ARBA00022679"/>
    </source>
</evidence>
<keyword evidence="1" id="KW-0808">Transferase</keyword>
<dbReference type="PANTHER" id="PTHR46401:SF2">
    <property type="entry name" value="GLYCOSYLTRANSFERASE WBBK-RELATED"/>
    <property type="match status" value="1"/>
</dbReference>
<dbReference type="Proteomes" id="UP001055057">
    <property type="component" value="Unassembled WGS sequence"/>
</dbReference>
<dbReference type="InterPro" id="IPR001296">
    <property type="entry name" value="Glyco_trans_1"/>
</dbReference>
<feature type="domain" description="Glycosyl transferase family 1" evidence="2">
    <location>
        <begin position="221"/>
        <end position="381"/>
    </location>
</feature>
<proteinExistence type="predicted"/>
<dbReference type="EMBL" id="BPRB01000242">
    <property type="protein sequence ID" value="GJE61747.1"/>
    <property type="molecule type" value="Genomic_DNA"/>
</dbReference>
<dbReference type="Gene3D" id="3.40.50.2000">
    <property type="entry name" value="Glycogen Phosphorylase B"/>
    <property type="match status" value="1"/>
</dbReference>
<dbReference type="Pfam" id="PF00534">
    <property type="entry name" value="Glycos_transf_1"/>
    <property type="match status" value="1"/>
</dbReference>
<evidence type="ECO:0000259" key="2">
    <source>
        <dbReference type="Pfam" id="PF00534"/>
    </source>
</evidence>
<keyword evidence="4" id="KW-1185">Reference proteome</keyword>
<name>A0ABQ4U5T0_9HYPH</name>
<evidence type="ECO:0000313" key="4">
    <source>
        <dbReference type="Proteomes" id="UP001055057"/>
    </source>
</evidence>
<sequence length="760" mass="83120">MTLRIGWLTPFNNRTGVGTFSKAVTDAMPEAYDGRHIDLTIITALVDGLYPSRHRVIDIASARTNSRFYDLFDILVFNIGNNEEHHQQIFEVMRNYPGVVICHDYVYQHFLARMVDARDSGFADYVALFARYGTPDALRRIRQSNITQAGGLRYGVWDSDFSASEPLGAPLIQLGSALVVHSAYAEAYVAPRFEGPVLRLGMPHDQRTPCAGRTHSAGTDRRRTIVSFGHVQPTKCIDDILLAIAGAPRLRDEIVYVISGFSGSTAYLDRLRGLIHEHALDRCVRFALDLTDAELGTLSSEADAFVNLRYPNTEGASVSLIEQLVTGKPVMVFDTGCYAEIPDDAVVKVSRPRDIDAIAVSMVRLLGDREALAAIGARGRAHAMRTDCRGYAAGLLDFLAREEVLLRRRAAAHASCLIDLEAPAGIEDAVDDAWAEALATARATFDLLEQSRLALDPMLIRSLGPERIVDYVQAAILRQGTNQRLTASLQAYFRPARDAYRQARTLQIVHDAAVLAEPDAVSCLPDVVPHGDLSFWEVVAALGANTLALVAHHAFFESLPAHVQAAAEHPKPADSLLWRLRLADALEQRDVEDRTTKAECLETFTAWLRQRAAWEAETMLDPLPVGQKVVMGSANQKRFVRMIGFCDADSRHPWTGPELALVYLSPTPAATRITLFGHMLHEGVSVTITAVSDAAPLKAVERAHNGGNAFEIALPRTPAAASTPTLCLTIQSTGCSSPAALTGSQDTRLLGFMLHEVAIH</sequence>
<reference evidence="3" key="2">
    <citation type="submission" date="2021-08" db="EMBL/GenBank/DDBJ databases">
        <authorList>
            <person name="Tani A."/>
            <person name="Ola A."/>
            <person name="Ogura Y."/>
            <person name="Katsura K."/>
            <person name="Hayashi T."/>
        </authorList>
    </citation>
    <scope>NUCLEOTIDE SEQUENCE</scope>
    <source>
        <strain evidence="3">DSM 23632</strain>
    </source>
</reference>
<gene>
    <name evidence="3" type="ORF">MPOCJGCO_3872</name>
</gene>
<comment type="caution">
    <text evidence="3">The sequence shown here is derived from an EMBL/GenBank/DDBJ whole genome shotgun (WGS) entry which is preliminary data.</text>
</comment>
<reference evidence="3" key="1">
    <citation type="journal article" date="2021" name="Front. Microbiol.">
        <title>Comprehensive Comparative Genomics and Phenotyping of Methylobacterium Species.</title>
        <authorList>
            <person name="Alessa O."/>
            <person name="Ogura Y."/>
            <person name="Fujitani Y."/>
            <person name="Takami H."/>
            <person name="Hayashi T."/>
            <person name="Sahin N."/>
            <person name="Tani A."/>
        </authorList>
    </citation>
    <scope>NUCLEOTIDE SEQUENCE</scope>
    <source>
        <strain evidence="3">DSM 23632</strain>
    </source>
</reference>
<organism evidence="3 4">
    <name type="scientific">Methylobacterium trifolii</name>
    <dbReference type="NCBI Taxonomy" id="1003092"/>
    <lineage>
        <taxon>Bacteria</taxon>
        <taxon>Pseudomonadati</taxon>
        <taxon>Pseudomonadota</taxon>
        <taxon>Alphaproteobacteria</taxon>
        <taxon>Hyphomicrobiales</taxon>
        <taxon>Methylobacteriaceae</taxon>
        <taxon>Methylobacterium</taxon>
    </lineage>
</organism>
<accession>A0ABQ4U5T0</accession>
<evidence type="ECO:0000313" key="3">
    <source>
        <dbReference type="EMBL" id="GJE61747.1"/>
    </source>
</evidence>
<dbReference type="PANTHER" id="PTHR46401">
    <property type="entry name" value="GLYCOSYLTRANSFERASE WBBK-RELATED"/>
    <property type="match status" value="1"/>
</dbReference>
<dbReference type="SUPFAM" id="SSF53756">
    <property type="entry name" value="UDP-Glycosyltransferase/glycogen phosphorylase"/>
    <property type="match status" value="1"/>
</dbReference>
<protein>
    <recommendedName>
        <fullName evidence="2">Glycosyl transferase family 1 domain-containing protein</fullName>
    </recommendedName>
</protein>
<dbReference type="RefSeq" id="WP_238184308.1">
    <property type="nucleotide sequence ID" value="NZ_BPRB01000242.1"/>
</dbReference>